<dbReference type="EMBL" id="BGPR01000489">
    <property type="protein sequence ID" value="GBM22937.1"/>
    <property type="molecule type" value="Genomic_DNA"/>
</dbReference>
<accession>A0A4Y2E2P5</accession>
<dbReference type="AlphaFoldDB" id="A0A4Y2E2P5"/>
<dbReference type="Proteomes" id="UP000499080">
    <property type="component" value="Unassembled WGS sequence"/>
</dbReference>
<gene>
    <name evidence="1" type="ORF">AVEN_136357_1</name>
</gene>
<name>A0A4Y2E2P5_ARAVE</name>
<keyword evidence="2" id="KW-1185">Reference proteome</keyword>
<proteinExistence type="predicted"/>
<evidence type="ECO:0000313" key="2">
    <source>
        <dbReference type="Proteomes" id="UP000499080"/>
    </source>
</evidence>
<sequence>MTRPPRQLIGHCDPRIIAFIMSGPCDDPSDRVGRYRGTRLLTNSLQRTKFDSGHHRKNSIPVGFYNPCRDIRTHKARSKVAGLRSPLHVAADCKGNCLGLNPRPGRSYCCFPHLATEDFCADTPLAPGNDGAALSWEHFKLDFASKQKRTMPRFDLNEKQRAKRSAII</sequence>
<comment type="caution">
    <text evidence="1">The sequence shown here is derived from an EMBL/GenBank/DDBJ whole genome shotgun (WGS) entry which is preliminary data.</text>
</comment>
<protein>
    <submittedName>
        <fullName evidence="1">Uncharacterized protein</fullName>
    </submittedName>
</protein>
<reference evidence="1 2" key="1">
    <citation type="journal article" date="2019" name="Sci. Rep.">
        <title>Orb-weaving spider Araneus ventricosus genome elucidates the spidroin gene catalogue.</title>
        <authorList>
            <person name="Kono N."/>
            <person name="Nakamura H."/>
            <person name="Ohtoshi R."/>
            <person name="Moran D.A.P."/>
            <person name="Shinohara A."/>
            <person name="Yoshida Y."/>
            <person name="Fujiwara M."/>
            <person name="Mori M."/>
            <person name="Tomita M."/>
            <person name="Arakawa K."/>
        </authorList>
    </citation>
    <scope>NUCLEOTIDE SEQUENCE [LARGE SCALE GENOMIC DNA]</scope>
</reference>
<organism evidence="1 2">
    <name type="scientific">Araneus ventricosus</name>
    <name type="common">Orbweaver spider</name>
    <name type="synonym">Epeira ventricosa</name>
    <dbReference type="NCBI Taxonomy" id="182803"/>
    <lineage>
        <taxon>Eukaryota</taxon>
        <taxon>Metazoa</taxon>
        <taxon>Ecdysozoa</taxon>
        <taxon>Arthropoda</taxon>
        <taxon>Chelicerata</taxon>
        <taxon>Arachnida</taxon>
        <taxon>Araneae</taxon>
        <taxon>Araneomorphae</taxon>
        <taxon>Entelegynae</taxon>
        <taxon>Araneoidea</taxon>
        <taxon>Araneidae</taxon>
        <taxon>Araneus</taxon>
    </lineage>
</organism>
<evidence type="ECO:0000313" key="1">
    <source>
        <dbReference type="EMBL" id="GBM22937.1"/>
    </source>
</evidence>